<feature type="region of interest" description="Disordered" evidence="1">
    <location>
        <begin position="1"/>
        <end position="20"/>
    </location>
</feature>
<organism evidence="2 3">
    <name type="scientific">Trifolium medium</name>
    <dbReference type="NCBI Taxonomy" id="97028"/>
    <lineage>
        <taxon>Eukaryota</taxon>
        <taxon>Viridiplantae</taxon>
        <taxon>Streptophyta</taxon>
        <taxon>Embryophyta</taxon>
        <taxon>Tracheophyta</taxon>
        <taxon>Spermatophyta</taxon>
        <taxon>Magnoliopsida</taxon>
        <taxon>eudicotyledons</taxon>
        <taxon>Gunneridae</taxon>
        <taxon>Pentapetalae</taxon>
        <taxon>rosids</taxon>
        <taxon>fabids</taxon>
        <taxon>Fabales</taxon>
        <taxon>Fabaceae</taxon>
        <taxon>Papilionoideae</taxon>
        <taxon>50 kb inversion clade</taxon>
        <taxon>NPAAA clade</taxon>
        <taxon>Hologalegina</taxon>
        <taxon>IRL clade</taxon>
        <taxon>Trifolieae</taxon>
        <taxon>Trifolium</taxon>
    </lineage>
</organism>
<dbReference type="EMBL" id="LXQA010274693">
    <property type="protein sequence ID" value="MCI40012.1"/>
    <property type="molecule type" value="Genomic_DNA"/>
</dbReference>
<evidence type="ECO:0000313" key="3">
    <source>
        <dbReference type="Proteomes" id="UP000265520"/>
    </source>
</evidence>
<feature type="non-terminal residue" evidence="2">
    <location>
        <position position="1"/>
    </location>
</feature>
<name>A0A392RV11_9FABA</name>
<sequence>KMDWGETTTSERVPRGRWRSQVETEISISKQIDFLSQE</sequence>
<feature type="compositionally biased region" description="Polar residues" evidence="1">
    <location>
        <begin position="1"/>
        <end position="11"/>
    </location>
</feature>
<dbReference type="Proteomes" id="UP000265520">
    <property type="component" value="Unassembled WGS sequence"/>
</dbReference>
<reference evidence="2 3" key="1">
    <citation type="journal article" date="2018" name="Front. Plant Sci.">
        <title>Red Clover (Trifolium pratense) and Zigzag Clover (T. medium) - A Picture of Genomic Similarities and Differences.</title>
        <authorList>
            <person name="Dluhosova J."/>
            <person name="Istvanek J."/>
            <person name="Nedelnik J."/>
            <person name="Repkova J."/>
        </authorList>
    </citation>
    <scope>NUCLEOTIDE SEQUENCE [LARGE SCALE GENOMIC DNA]</scope>
    <source>
        <strain evidence="3">cv. 10/8</strain>
        <tissue evidence="2">Leaf</tissue>
    </source>
</reference>
<accession>A0A392RV11</accession>
<evidence type="ECO:0000313" key="2">
    <source>
        <dbReference type="EMBL" id="MCI40012.1"/>
    </source>
</evidence>
<protein>
    <submittedName>
        <fullName evidence="2">Uncharacterized protein</fullName>
    </submittedName>
</protein>
<keyword evidence="3" id="KW-1185">Reference proteome</keyword>
<proteinExistence type="predicted"/>
<comment type="caution">
    <text evidence="2">The sequence shown here is derived from an EMBL/GenBank/DDBJ whole genome shotgun (WGS) entry which is preliminary data.</text>
</comment>
<evidence type="ECO:0000256" key="1">
    <source>
        <dbReference type="SAM" id="MobiDB-lite"/>
    </source>
</evidence>
<dbReference type="AlphaFoldDB" id="A0A392RV11"/>